<proteinExistence type="predicted"/>
<feature type="signal peptide" evidence="3">
    <location>
        <begin position="1"/>
        <end position="29"/>
    </location>
</feature>
<feature type="region of interest" description="Disordered" evidence="2">
    <location>
        <begin position="157"/>
        <end position="295"/>
    </location>
</feature>
<dbReference type="InterPro" id="IPR015250">
    <property type="entry name" value="MPT63-like"/>
</dbReference>
<dbReference type="Pfam" id="PF09167">
    <property type="entry name" value="DUF1942"/>
    <property type="match status" value="1"/>
</dbReference>
<dbReference type="Gene3D" id="2.60.40.1240">
    <property type="match status" value="1"/>
</dbReference>
<dbReference type="SUPFAM" id="SSF81982">
    <property type="entry name" value="Antigen MPT63/MPB63 (immunoprotective extracellular protein)"/>
    <property type="match status" value="1"/>
</dbReference>
<dbReference type="Proteomes" id="UP001190465">
    <property type="component" value="Chromosome"/>
</dbReference>
<keyword evidence="1 3" id="KW-0732">Signal</keyword>
<sequence>MKTSRIAITATSAALFAATALFGAPLVGAESTDLGERAELTAGGVVQGWTISDLKQSTDVVSYPVRGTLWEATATNEAIQGNVQPVVSNLNARTEAGDTYRVLFQVASPQGISPAGLAQGQKSTGKVYFDVTGAAPDSVVYNDGNADLLTWVQPASPGATGAGSSAASTPAAPAVPAAPAETTPAETVPGDEPAAATDAAPAAPAGAPEATGRQGTPLPEGAAAADAPEAAVADVPEAPAATPAPEATPEGVPHGPAAESATGSQGTPLPAQQPGTAADDAVQGTPHGPTVTPAQ</sequence>
<evidence type="ECO:0000256" key="3">
    <source>
        <dbReference type="SAM" id="SignalP"/>
    </source>
</evidence>
<evidence type="ECO:0000313" key="5">
    <source>
        <dbReference type="EMBL" id="CAJ1503456.1"/>
    </source>
</evidence>
<evidence type="ECO:0000256" key="1">
    <source>
        <dbReference type="ARBA" id="ARBA00022729"/>
    </source>
</evidence>
<evidence type="ECO:0000313" key="6">
    <source>
        <dbReference type="Proteomes" id="UP001190465"/>
    </source>
</evidence>
<dbReference type="EMBL" id="OY726397">
    <property type="protein sequence ID" value="CAJ1503456.1"/>
    <property type="molecule type" value="Genomic_DNA"/>
</dbReference>
<feature type="domain" description="MPT63-like" evidence="4">
    <location>
        <begin position="32"/>
        <end position="151"/>
    </location>
</feature>
<dbReference type="InterPro" id="IPR029050">
    <property type="entry name" value="Immunoprotect_excell_Ig-like"/>
</dbReference>
<feature type="compositionally biased region" description="Low complexity" evidence="2">
    <location>
        <begin position="219"/>
        <end position="253"/>
    </location>
</feature>
<organism evidence="5 6">
    <name type="scientific">[Mycobacterium] burgundiense</name>
    <dbReference type="NCBI Taxonomy" id="3064286"/>
    <lineage>
        <taxon>Bacteria</taxon>
        <taxon>Bacillati</taxon>
        <taxon>Actinomycetota</taxon>
        <taxon>Actinomycetes</taxon>
        <taxon>Mycobacteriales</taxon>
        <taxon>Mycobacteriaceae</taxon>
        <taxon>Mycolicibacterium</taxon>
    </lineage>
</organism>
<evidence type="ECO:0000256" key="2">
    <source>
        <dbReference type="SAM" id="MobiDB-lite"/>
    </source>
</evidence>
<name>A0ABN9NF12_9MYCO</name>
<feature type="chain" id="PRO_5046451935" evidence="3">
    <location>
        <begin position="30"/>
        <end position="295"/>
    </location>
</feature>
<dbReference type="RefSeq" id="WP_308482574.1">
    <property type="nucleotide sequence ID" value="NZ_OY726397.1"/>
</dbReference>
<reference evidence="5 6" key="1">
    <citation type="submission" date="2023-08" db="EMBL/GenBank/DDBJ databases">
        <authorList>
            <person name="Folkvardsen B D."/>
            <person name="Norman A."/>
        </authorList>
    </citation>
    <scope>NUCLEOTIDE SEQUENCE [LARGE SCALE GENOMIC DNA]</scope>
    <source>
        <strain evidence="5 6">Mu0053</strain>
    </source>
</reference>
<gene>
    <name evidence="5" type="ORF">MU0053_002440</name>
</gene>
<accession>A0ABN9NF12</accession>
<keyword evidence="6" id="KW-1185">Reference proteome</keyword>
<feature type="compositionally biased region" description="Low complexity" evidence="2">
    <location>
        <begin position="157"/>
        <end position="211"/>
    </location>
</feature>
<protein>
    <submittedName>
        <fullName evidence="5">MPT63 family protein</fullName>
    </submittedName>
</protein>
<evidence type="ECO:0000259" key="4">
    <source>
        <dbReference type="Pfam" id="PF09167"/>
    </source>
</evidence>